<evidence type="ECO:0000313" key="9">
    <source>
        <dbReference type="Proteomes" id="UP000053201"/>
    </source>
</evidence>
<feature type="region of interest" description="Disordered" evidence="5">
    <location>
        <begin position="69"/>
        <end position="93"/>
    </location>
</feature>
<gene>
    <name evidence="8" type="ORF">SPPG_05142</name>
</gene>
<dbReference type="InParanoid" id="A0A0L0HE82"/>
<dbReference type="GO" id="GO:0016020">
    <property type="term" value="C:membrane"/>
    <property type="evidence" value="ECO:0007669"/>
    <property type="project" value="UniProtKB-SubCell"/>
</dbReference>
<dbReference type="GeneID" id="27688542"/>
<dbReference type="OMA" id="MSDMPRA"/>
<keyword evidence="4 6" id="KW-0472">Membrane</keyword>
<dbReference type="Pfam" id="PF00520">
    <property type="entry name" value="Ion_trans"/>
    <property type="match status" value="1"/>
</dbReference>
<dbReference type="Gene3D" id="1.20.120.350">
    <property type="entry name" value="Voltage-gated potassium channels. Chain C"/>
    <property type="match status" value="1"/>
</dbReference>
<proteinExistence type="predicted"/>
<dbReference type="SUPFAM" id="SSF81324">
    <property type="entry name" value="Voltage-gated potassium channels"/>
    <property type="match status" value="1"/>
</dbReference>
<reference evidence="8 9" key="1">
    <citation type="submission" date="2009-08" db="EMBL/GenBank/DDBJ databases">
        <title>The Genome Sequence of Spizellomyces punctatus strain DAOM BR117.</title>
        <authorList>
            <consortium name="The Broad Institute Genome Sequencing Platform"/>
            <person name="Russ C."/>
            <person name="Cuomo C."/>
            <person name="Shea T."/>
            <person name="Young S.K."/>
            <person name="Zeng Q."/>
            <person name="Koehrsen M."/>
            <person name="Haas B."/>
            <person name="Borodovsky M."/>
            <person name="Guigo R."/>
            <person name="Alvarado L."/>
            <person name="Berlin A."/>
            <person name="Bochicchio J."/>
            <person name="Borenstein D."/>
            <person name="Chapman S."/>
            <person name="Chen Z."/>
            <person name="Engels R."/>
            <person name="Freedman E."/>
            <person name="Gellesch M."/>
            <person name="Goldberg J."/>
            <person name="Griggs A."/>
            <person name="Gujja S."/>
            <person name="Heiman D."/>
            <person name="Hepburn T."/>
            <person name="Howarth C."/>
            <person name="Jen D."/>
            <person name="Larson L."/>
            <person name="Lewis B."/>
            <person name="Mehta T."/>
            <person name="Park D."/>
            <person name="Pearson M."/>
            <person name="Roberts A."/>
            <person name="Saif S."/>
            <person name="Shenoy N."/>
            <person name="Sisk P."/>
            <person name="Stolte C."/>
            <person name="Sykes S."/>
            <person name="Thomson T."/>
            <person name="Walk T."/>
            <person name="White J."/>
            <person name="Yandava C."/>
            <person name="Burger G."/>
            <person name="Gray M.W."/>
            <person name="Holland P.W.H."/>
            <person name="King N."/>
            <person name="Lang F.B.F."/>
            <person name="Roger A.J."/>
            <person name="Ruiz-Trillo I."/>
            <person name="Lander E."/>
            <person name="Nusbaum C."/>
        </authorList>
    </citation>
    <scope>NUCLEOTIDE SEQUENCE [LARGE SCALE GENOMIC DNA]</scope>
    <source>
        <strain evidence="8 9">DAOM BR117</strain>
    </source>
</reference>
<comment type="subcellular location">
    <subcellularLocation>
        <location evidence="1">Membrane</location>
        <topology evidence="1">Multi-pass membrane protein</topology>
    </subcellularLocation>
</comment>
<protein>
    <recommendedName>
        <fullName evidence="7">Ion transport domain-containing protein</fullName>
    </recommendedName>
</protein>
<dbReference type="PANTHER" id="PTHR38483:SF1">
    <property type="entry name" value="ION TRANSPORT DOMAIN-CONTAINING PROTEIN"/>
    <property type="match status" value="1"/>
</dbReference>
<dbReference type="VEuPathDB" id="FungiDB:SPPG_05142"/>
<dbReference type="InterPro" id="IPR027359">
    <property type="entry name" value="Volt_channel_dom_sf"/>
</dbReference>
<dbReference type="AlphaFoldDB" id="A0A0L0HE82"/>
<sequence length="278" mass="32085">MTPPIRCGWNWCITSAPTRTHFMIKPPSSPKVSAQPIHFHLSFCALHYDILSLHNRTLAFLRRSNSTSHIDGDSTLSTSNVNRSSWNNSEPHTRTLDPRELMYSFANRILHSRFWKAFYFLMAFLSVVLLGVTLVEKCPSFWFYVLEYILNISMILEVSIRFVALGKLFWTSYWNLADLLMIPLCLITLFLQNSSECTSSTRREAEMEEILLIVRNVVLLGRLIVVVEKNRKQMYTKSTPIDFTTLNGKPLDLMGDVLPGGQILPAYHQSWEEEDDFI</sequence>
<feature type="transmembrane region" description="Helical" evidence="6">
    <location>
        <begin position="117"/>
        <end position="135"/>
    </location>
</feature>
<dbReference type="EMBL" id="KQ257457">
    <property type="protein sequence ID" value="KNC99765.1"/>
    <property type="molecule type" value="Genomic_DNA"/>
</dbReference>
<evidence type="ECO:0000256" key="2">
    <source>
        <dbReference type="ARBA" id="ARBA00022692"/>
    </source>
</evidence>
<dbReference type="STRING" id="645134.A0A0L0HE82"/>
<feature type="transmembrane region" description="Helical" evidence="6">
    <location>
        <begin position="141"/>
        <end position="160"/>
    </location>
</feature>
<organism evidence="8 9">
    <name type="scientific">Spizellomyces punctatus (strain DAOM BR117)</name>
    <dbReference type="NCBI Taxonomy" id="645134"/>
    <lineage>
        <taxon>Eukaryota</taxon>
        <taxon>Fungi</taxon>
        <taxon>Fungi incertae sedis</taxon>
        <taxon>Chytridiomycota</taxon>
        <taxon>Chytridiomycota incertae sedis</taxon>
        <taxon>Chytridiomycetes</taxon>
        <taxon>Spizellomycetales</taxon>
        <taxon>Spizellomycetaceae</taxon>
        <taxon>Spizellomyces</taxon>
    </lineage>
</organism>
<name>A0A0L0HE82_SPIPD</name>
<dbReference type="eggNOG" id="ENOG502RZZ8">
    <property type="taxonomic scope" value="Eukaryota"/>
</dbReference>
<dbReference type="PANTHER" id="PTHR38483">
    <property type="entry name" value="CHROMOSOME 1, WHOLE GENOME SHOTGUN SEQUENCE"/>
    <property type="match status" value="1"/>
</dbReference>
<dbReference type="Proteomes" id="UP000053201">
    <property type="component" value="Unassembled WGS sequence"/>
</dbReference>
<dbReference type="InterPro" id="IPR005821">
    <property type="entry name" value="Ion_trans_dom"/>
</dbReference>
<evidence type="ECO:0000256" key="4">
    <source>
        <dbReference type="ARBA" id="ARBA00023136"/>
    </source>
</evidence>
<evidence type="ECO:0000313" key="8">
    <source>
        <dbReference type="EMBL" id="KNC99765.1"/>
    </source>
</evidence>
<feature type="domain" description="Ion transport" evidence="7">
    <location>
        <begin position="113"/>
        <end position="198"/>
    </location>
</feature>
<feature type="transmembrane region" description="Helical" evidence="6">
    <location>
        <begin position="172"/>
        <end position="190"/>
    </location>
</feature>
<dbReference type="GO" id="GO:0005216">
    <property type="term" value="F:monoatomic ion channel activity"/>
    <property type="evidence" value="ECO:0007669"/>
    <property type="project" value="InterPro"/>
</dbReference>
<feature type="transmembrane region" description="Helical" evidence="6">
    <location>
        <begin position="210"/>
        <end position="227"/>
    </location>
</feature>
<evidence type="ECO:0000259" key="7">
    <source>
        <dbReference type="Pfam" id="PF00520"/>
    </source>
</evidence>
<keyword evidence="9" id="KW-1185">Reference proteome</keyword>
<dbReference type="RefSeq" id="XP_016607805.1">
    <property type="nucleotide sequence ID" value="XM_016753370.1"/>
</dbReference>
<feature type="compositionally biased region" description="Polar residues" evidence="5">
    <location>
        <begin position="69"/>
        <end position="90"/>
    </location>
</feature>
<dbReference type="OrthoDB" id="429183at2759"/>
<evidence type="ECO:0000256" key="1">
    <source>
        <dbReference type="ARBA" id="ARBA00004141"/>
    </source>
</evidence>
<evidence type="ECO:0000256" key="6">
    <source>
        <dbReference type="SAM" id="Phobius"/>
    </source>
</evidence>
<keyword evidence="3 6" id="KW-1133">Transmembrane helix</keyword>
<evidence type="ECO:0000256" key="3">
    <source>
        <dbReference type="ARBA" id="ARBA00022989"/>
    </source>
</evidence>
<keyword evidence="2 6" id="KW-0812">Transmembrane</keyword>
<accession>A0A0L0HE82</accession>
<evidence type="ECO:0000256" key="5">
    <source>
        <dbReference type="SAM" id="MobiDB-lite"/>
    </source>
</evidence>